<reference evidence="3" key="2">
    <citation type="submission" date="2021-01" db="UniProtKB">
        <authorList>
            <consortium name="EnsemblMetazoa"/>
        </authorList>
    </citation>
    <scope>IDENTIFICATION</scope>
</reference>
<sequence>MAEENTSLGMSPTDPTAPPSYDATQQDGSPPSYQSIFGQIKSEKEKNANPVGFIGSVVKILLGTFIVTLFMALMLAIPITMVAIGAVYLDDCPAERFIPIYLITMGVAYIVKSLIDLKGRAQRSRLPKKNRPTSNPTKWRADSAISSEYSASHFSLPEMYGSIESTSQTPRSVLMQTTATQRSTTSPSG</sequence>
<protein>
    <submittedName>
        <fullName evidence="3">Uncharacterized protein</fullName>
    </submittedName>
</protein>
<evidence type="ECO:0000313" key="4">
    <source>
        <dbReference type="Proteomes" id="UP000007110"/>
    </source>
</evidence>
<feature type="region of interest" description="Disordered" evidence="1">
    <location>
        <begin position="1"/>
        <end position="35"/>
    </location>
</feature>
<keyword evidence="2" id="KW-0472">Membrane</keyword>
<dbReference type="PANTHER" id="PTHR33444:SF2">
    <property type="entry name" value="MARVEL DOMAIN-CONTAINING PROTEIN"/>
    <property type="match status" value="1"/>
</dbReference>
<evidence type="ECO:0000313" key="3">
    <source>
        <dbReference type="EnsemblMetazoa" id="XP_030836415"/>
    </source>
</evidence>
<feature type="transmembrane region" description="Helical" evidence="2">
    <location>
        <begin position="60"/>
        <end position="86"/>
    </location>
</feature>
<proteinExistence type="predicted"/>
<dbReference type="OrthoDB" id="6157510at2759"/>
<evidence type="ECO:0000256" key="2">
    <source>
        <dbReference type="SAM" id="Phobius"/>
    </source>
</evidence>
<evidence type="ECO:0000256" key="1">
    <source>
        <dbReference type="SAM" id="MobiDB-lite"/>
    </source>
</evidence>
<dbReference type="Proteomes" id="UP000007110">
    <property type="component" value="Unassembled WGS sequence"/>
</dbReference>
<dbReference type="PANTHER" id="PTHR33444">
    <property type="entry name" value="SI:DKEY-19B23.12-RELATED"/>
    <property type="match status" value="1"/>
</dbReference>
<feature type="transmembrane region" description="Helical" evidence="2">
    <location>
        <begin position="98"/>
        <end position="115"/>
    </location>
</feature>
<organism evidence="3 4">
    <name type="scientific">Strongylocentrotus purpuratus</name>
    <name type="common">Purple sea urchin</name>
    <dbReference type="NCBI Taxonomy" id="7668"/>
    <lineage>
        <taxon>Eukaryota</taxon>
        <taxon>Metazoa</taxon>
        <taxon>Echinodermata</taxon>
        <taxon>Eleutherozoa</taxon>
        <taxon>Echinozoa</taxon>
        <taxon>Echinoidea</taxon>
        <taxon>Euechinoidea</taxon>
        <taxon>Echinacea</taxon>
        <taxon>Camarodonta</taxon>
        <taxon>Echinidea</taxon>
        <taxon>Strongylocentrotidae</taxon>
        <taxon>Strongylocentrotus</taxon>
    </lineage>
</organism>
<dbReference type="GeneID" id="754214"/>
<feature type="compositionally biased region" description="Polar residues" evidence="1">
    <location>
        <begin position="1"/>
        <end position="14"/>
    </location>
</feature>
<keyword evidence="2" id="KW-0812">Transmembrane</keyword>
<reference evidence="4" key="1">
    <citation type="submission" date="2015-02" db="EMBL/GenBank/DDBJ databases">
        <title>Genome sequencing for Strongylocentrotus purpuratus.</title>
        <authorList>
            <person name="Murali S."/>
            <person name="Liu Y."/>
            <person name="Vee V."/>
            <person name="English A."/>
            <person name="Wang M."/>
            <person name="Skinner E."/>
            <person name="Han Y."/>
            <person name="Muzny D.M."/>
            <person name="Worley K.C."/>
            <person name="Gibbs R.A."/>
        </authorList>
    </citation>
    <scope>NUCLEOTIDE SEQUENCE</scope>
</reference>
<feature type="region of interest" description="Disordered" evidence="1">
    <location>
        <begin position="166"/>
        <end position="189"/>
    </location>
</feature>
<dbReference type="RefSeq" id="XP_030836415.1">
    <property type="nucleotide sequence ID" value="XM_030980555.1"/>
</dbReference>
<dbReference type="InParanoid" id="A0A7M7NGW4"/>
<feature type="compositionally biased region" description="Polar residues" evidence="1">
    <location>
        <begin position="22"/>
        <end position="35"/>
    </location>
</feature>
<dbReference type="InterPro" id="IPR040350">
    <property type="entry name" value="TMEM272"/>
</dbReference>
<keyword evidence="4" id="KW-1185">Reference proteome</keyword>
<name>A0A7M7NGW4_STRPU</name>
<dbReference type="KEGG" id="spu:754214"/>
<accession>A0A7M7NGW4</accession>
<dbReference type="EnsemblMetazoa" id="XM_030980555">
    <property type="protein sequence ID" value="XP_030836415"/>
    <property type="gene ID" value="LOC754214"/>
</dbReference>
<keyword evidence="2" id="KW-1133">Transmembrane helix</keyword>
<dbReference type="AlphaFoldDB" id="A0A7M7NGW4"/>